<dbReference type="EMBL" id="STGV01000003">
    <property type="protein sequence ID" value="THV23070.1"/>
    <property type="molecule type" value="Genomic_DNA"/>
</dbReference>
<evidence type="ECO:0000256" key="2">
    <source>
        <dbReference type="PIRSR" id="PIRSR620019-1"/>
    </source>
</evidence>
<protein>
    <submittedName>
        <fullName evidence="5">Acetyltransferase</fullName>
    </submittedName>
</protein>
<dbReference type="NCBIfam" id="TIGR03570">
    <property type="entry name" value="NeuD_NnaD"/>
    <property type="match status" value="1"/>
</dbReference>
<feature type="site" description="Increases basicity of active site His" evidence="2">
    <location>
        <position position="146"/>
    </location>
</feature>
<feature type="domain" description="PglD N-terminal" evidence="4">
    <location>
        <begin position="20"/>
        <end position="92"/>
    </location>
</feature>
<evidence type="ECO:0000313" key="6">
    <source>
        <dbReference type="Proteomes" id="UP000308828"/>
    </source>
</evidence>
<feature type="binding site" evidence="3">
    <location>
        <position position="154"/>
    </location>
    <ligand>
        <name>acetyl-CoA</name>
        <dbReference type="ChEBI" id="CHEBI:57288"/>
    </ligand>
</feature>
<evidence type="ECO:0000256" key="1">
    <source>
        <dbReference type="ARBA" id="ARBA00007274"/>
    </source>
</evidence>
<name>A0A4S8NZB1_9HYPH</name>
<gene>
    <name evidence="5" type="ORF">FAA97_10665</name>
</gene>
<keyword evidence="5" id="KW-0808">Transferase</keyword>
<dbReference type="SUPFAM" id="SSF51161">
    <property type="entry name" value="Trimeric LpxA-like enzymes"/>
    <property type="match status" value="1"/>
</dbReference>
<dbReference type="PANTHER" id="PTHR43300:SF7">
    <property type="entry name" value="UDP-N-ACETYLBACILLOSAMINE N-ACETYLTRANSFERASE"/>
    <property type="match status" value="1"/>
</dbReference>
<dbReference type="Proteomes" id="UP000308828">
    <property type="component" value="Unassembled WGS sequence"/>
</dbReference>
<dbReference type="InterPro" id="IPR020019">
    <property type="entry name" value="AcTrfase_PglD-like"/>
</dbReference>
<sequence length="216" mass="22400">MKTNDNSTTNSAPYNSNAGIFILGFGGHARSAADVAVAAKWSRIIFIDANADDGEHFSSFPAIRTLPDPLDPNWLFFPAAGDNRRRRSQMENVAGQLATLVSPEAHLGVESILDLGTLVAHGAHVGPGAKIGRGVILNTHSIVEHEAQVGDFAHISVNAVVAGRSKIGSNVFLGAGAVVIDSVSVCSDVVIGAGAVVTSSIDEPGIYVGVPARRVK</sequence>
<dbReference type="InterPro" id="IPR011004">
    <property type="entry name" value="Trimer_LpxA-like_sf"/>
</dbReference>
<keyword evidence="6" id="KW-1185">Reference proteome</keyword>
<evidence type="ECO:0000256" key="3">
    <source>
        <dbReference type="PIRSR" id="PIRSR620019-2"/>
    </source>
</evidence>
<comment type="caution">
    <text evidence="5">The sequence shown here is derived from an EMBL/GenBank/DDBJ whole genome shotgun (WGS) entry which is preliminary data.</text>
</comment>
<dbReference type="Pfam" id="PF17836">
    <property type="entry name" value="PglD_N"/>
    <property type="match status" value="1"/>
</dbReference>
<evidence type="ECO:0000313" key="5">
    <source>
        <dbReference type="EMBL" id="THV23070.1"/>
    </source>
</evidence>
<dbReference type="Gene3D" id="3.40.50.20">
    <property type="match status" value="1"/>
</dbReference>
<dbReference type="Gene3D" id="2.160.10.10">
    <property type="entry name" value="Hexapeptide repeat proteins"/>
    <property type="match status" value="1"/>
</dbReference>
<dbReference type="Pfam" id="PF00132">
    <property type="entry name" value="Hexapep"/>
    <property type="match status" value="1"/>
</dbReference>
<accession>A0A4S8NZB1</accession>
<dbReference type="RefSeq" id="WP_136598513.1">
    <property type="nucleotide sequence ID" value="NZ_STGV01000003.1"/>
</dbReference>
<comment type="similarity">
    <text evidence="1">Belongs to the transferase hexapeptide repeat family.</text>
</comment>
<dbReference type="AlphaFoldDB" id="A0A4S8NZB1"/>
<dbReference type="PANTHER" id="PTHR43300">
    <property type="entry name" value="ACETYLTRANSFERASE"/>
    <property type="match status" value="1"/>
</dbReference>
<proteinExistence type="inferred from homology"/>
<dbReference type="CDD" id="cd03360">
    <property type="entry name" value="LbH_AT_putative"/>
    <property type="match status" value="1"/>
</dbReference>
<dbReference type="InterPro" id="IPR041561">
    <property type="entry name" value="PglD_N"/>
</dbReference>
<organism evidence="5 6">
    <name type="scientific">Peteryoungia ipomoeae</name>
    <dbReference type="NCBI Taxonomy" id="1210932"/>
    <lineage>
        <taxon>Bacteria</taxon>
        <taxon>Pseudomonadati</taxon>
        <taxon>Pseudomonadota</taxon>
        <taxon>Alphaproteobacteria</taxon>
        <taxon>Hyphomicrobiales</taxon>
        <taxon>Rhizobiaceae</taxon>
        <taxon>Peteryoungia</taxon>
    </lineage>
</organism>
<reference evidence="5 6" key="1">
    <citation type="submission" date="2019-04" db="EMBL/GenBank/DDBJ databases">
        <title>Genome sequence of strain shin9-1.</title>
        <authorList>
            <person name="Gao J."/>
            <person name="Sun J."/>
        </authorList>
    </citation>
    <scope>NUCLEOTIDE SEQUENCE [LARGE SCALE GENOMIC DNA]</scope>
    <source>
        <strain evidence="6">shin9-1</strain>
    </source>
</reference>
<dbReference type="InterPro" id="IPR001451">
    <property type="entry name" value="Hexapep"/>
</dbReference>
<evidence type="ECO:0000259" key="4">
    <source>
        <dbReference type="Pfam" id="PF17836"/>
    </source>
</evidence>
<feature type="binding site" evidence="3">
    <location>
        <position position="81"/>
    </location>
    <ligand>
        <name>substrate</name>
    </ligand>
</feature>
<dbReference type="OrthoDB" id="9815592at2"/>
<dbReference type="GO" id="GO:0016740">
    <property type="term" value="F:transferase activity"/>
    <property type="evidence" value="ECO:0007669"/>
    <property type="project" value="UniProtKB-KW"/>
</dbReference>
<dbReference type="InterPro" id="IPR050179">
    <property type="entry name" value="Trans_hexapeptide_repeat"/>
</dbReference>
<feature type="active site" description="Proton acceptor" evidence="2">
    <location>
        <position position="145"/>
    </location>
</feature>